<evidence type="ECO:0000313" key="1">
    <source>
        <dbReference type="EMBL" id="ALE91882.1"/>
    </source>
</evidence>
<evidence type="ECO:0008006" key="3">
    <source>
        <dbReference type="Google" id="ProtNLM"/>
    </source>
</evidence>
<dbReference type="Proteomes" id="UP000062833">
    <property type="component" value="Chromosome"/>
</dbReference>
<dbReference type="KEGG" id="aaq:AOC05_05280"/>
<sequence>MSITQSAWPAPVPINELPTRGRAVCTGVIDTVTIEPASASPTYTAIVTDREFHRLADDGGSHRLRLVWLGRRRVPGIEVGTRLRVEGMVSLRDSLPTIFNPRYEIIGTQES</sequence>
<reference evidence="2" key="1">
    <citation type="submission" date="2015-09" db="EMBL/GenBank/DDBJ databases">
        <title>Complete genome of Arthrobacter alpinus strain R3.8.</title>
        <authorList>
            <person name="See-Too W.S."/>
            <person name="Chan K.G."/>
        </authorList>
    </citation>
    <scope>NUCLEOTIDE SEQUENCE [LARGE SCALE GENOMIC DNA]</scope>
    <source>
        <strain evidence="2">R3.8</strain>
    </source>
</reference>
<dbReference type="EMBL" id="CP012677">
    <property type="protein sequence ID" value="ALE91882.1"/>
    <property type="molecule type" value="Genomic_DNA"/>
</dbReference>
<keyword evidence="2" id="KW-1185">Reference proteome</keyword>
<protein>
    <recommendedName>
        <fullName evidence="3">DNA-binding protein</fullName>
    </recommendedName>
</protein>
<name>A0A0M5M3K0_9MICC</name>
<gene>
    <name evidence="1" type="ORF">AOC05_05280</name>
</gene>
<accession>A0A0M5M3K0</accession>
<proteinExistence type="predicted"/>
<organism evidence="1 2">
    <name type="scientific">Arthrobacter alpinus</name>
    <dbReference type="NCBI Taxonomy" id="656366"/>
    <lineage>
        <taxon>Bacteria</taxon>
        <taxon>Bacillati</taxon>
        <taxon>Actinomycetota</taxon>
        <taxon>Actinomycetes</taxon>
        <taxon>Micrococcales</taxon>
        <taxon>Micrococcaceae</taxon>
        <taxon>Arthrobacter</taxon>
    </lineage>
</organism>
<evidence type="ECO:0000313" key="2">
    <source>
        <dbReference type="Proteomes" id="UP000062833"/>
    </source>
</evidence>
<dbReference type="RefSeq" id="WP_062006292.1">
    <property type="nucleotide sequence ID" value="NZ_CP012677.1"/>
</dbReference>
<dbReference type="OrthoDB" id="3268233at2"/>
<dbReference type="AlphaFoldDB" id="A0A0M5M3K0"/>
<dbReference type="PATRIC" id="fig|656366.3.peg.1135"/>